<evidence type="ECO:0000256" key="4">
    <source>
        <dbReference type="ARBA" id="ARBA00023157"/>
    </source>
</evidence>
<feature type="compositionally biased region" description="Low complexity" evidence="6">
    <location>
        <begin position="322"/>
        <end position="341"/>
    </location>
</feature>
<keyword evidence="9" id="KW-0812">Transmembrane</keyword>
<keyword evidence="10" id="KW-1185">Reference proteome</keyword>
<evidence type="ECO:0000256" key="6">
    <source>
        <dbReference type="SAM" id="MobiDB-lite"/>
    </source>
</evidence>
<evidence type="ECO:0000256" key="3">
    <source>
        <dbReference type="ARBA" id="ARBA00022825"/>
    </source>
</evidence>
<feature type="compositionally biased region" description="Polar residues" evidence="6">
    <location>
        <begin position="342"/>
        <end position="365"/>
    </location>
</feature>
<keyword evidence="9" id="KW-0472">Membrane</keyword>
<comment type="caution">
    <text evidence="9">The sequence shown here is derived from an EMBL/GenBank/DDBJ whole genome shotgun (WGS) entry which is preliminary data.</text>
</comment>
<dbReference type="PANTHER" id="PTHR24252">
    <property type="entry name" value="ACROSIN-RELATED"/>
    <property type="match status" value="1"/>
</dbReference>
<dbReference type="GO" id="GO:0006508">
    <property type="term" value="P:proteolysis"/>
    <property type="evidence" value="ECO:0007669"/>
    <property type="project" value="UniProtKB-KW"/>
</dbReference>
<reference evidence="9 10" key="1">
    <citation type="submission" date="2016-03" db="EMBL/GenBank/DDBJ databases">
        <title>EvidentialGene: Evidence-directed Construction of Genes on Genomes.</title>
        <authorList>
            <person name="Gilbert D.G."/>
            <person name="Choi J.-H."/>
            <person name="Mockaitis K."/>
            <person name="Colbourne J."/>
            <person name="Pfrender M."/>
        </authorList>
    </citation>
    <scope>NUCLEOTIDE SEQUENCE [LARGE SCALE GENOMIC DNA]</scope>
    <source>
        <strain evidence="9 10">Xinb3</strain>
        <tissue evidence="9">Complete organism</tissue>
    </source>
</reference>
<evidence type="ECO:0000259" key="8">
    <source>
        <dbReference type="PROSITE" id="PS50240"/>
    </source>
</evidence>
<proteinExistence type="predicted"/>
<keyword evidence="1 5" id="KW-0645">Protease</keyword>
<dbReference type="InterPro" id="IPR018114">
    <property type="entry name" value="TRYPSIN_HIS"/>
</dbReference>
<feature type="domain" description="Peptidase S1" evidence="8">
    <location>
        <begin position="458"/>
        <end position="699"/>
    </location>
</feature>
<dbReference type="STRING" id="35525.A0A162T093"/>
<evidence type="ECO:0000256" key="2">
    <source>
        <dbReference type="ARBA" id="ARBA00022801"/>
    </source>
</evidence>
<dbReference type="GO" id="GO:0004252">
    <property type="term" value="F:serine-type endopeptidase activity"/>
    <property type="evidence" value="ECO:0007669"/>
    <property type="project" value="InterPro"/>
</dbReference>
<dbReference type="PANTHER" id="PTHR24252:SF28">
    <property type="entry name" value="TRANSMEMBRANE PROTEASE SERINE 11C ISOFORM X1"/>
    <property type="match status" value="1"/>
</dbReference>
<dbReference type="Proteomes" id="UP000076858">
    <property type="component" value="Unassembled WGS sequence"/>
</dbReference>
<accession>A0A162T093</accession>
<dbReference type="InterPro" id="IPR033116">
    <property type="entry name" value="TRYPSIN_SER"/>
</dbReference>
<dbReference type="InterPro" id="IPR001254">
    <property type="entry name" value="Trypsin_dom"/>
</dbReference>
<feature type="region of interest" description="Disordered" evidence="6">
    <location>
        <begin position="263"/>
        <end position="367"/>
    </location>
</feature>
<organism evidence="9 10">
    <name type="scientific">Daphnia magna</name>
    <dbReference type="NCBI Taxonomy" id="35525"/>
    <lineage>
        <taxon>Eukaryota</taxon>
        <taxon>Metazoa</taxon>
        <taxon>Ecdysozoa</taxon>
        <taxon>Arthropoda</taxon>
        <taxon>Crustacea</taxon>
        <taxon>Branchiopoda</taxon>
        <taxon>Diplostraca</taxon>
        <taxon>Cladocera</taxon>
        <taxon>Anomopoda</taxon>
        <taxon>Daphniidae</taxon>
        <taxon>Daphnia</taxon>
    </lineage>
</organism>
<dbReference type="Pfam" id="PF00089">
    <property type="entry name" value="Trypsin"/>
    <property type="match status" value="1"/>
</dbReference>
<dbReference type="Gene3D" id="2.40.10.10">
    <property type="entry name" value="Trypsin-like serine proteases"/>
    <property type="match status" value="1"/>
</dbReference>
<dbReference type="PROSITE" id="PS50240">
    <property type="entry name" value="TRYPSIN_DOM"/>
    <property type="match status" value="1"/>
</dbReference>
<name>A0A162T093_9CRUS</name>
<dbReference type="PROSITE" id="PS00134">
    <property type="entry name" value="TRYPSIN_HIS"/>
    <property type="match status" value="1"/>
</dbReference>
<sequence length="700" mass="74988">MMASVRWCVLVTVTLNWLTITPLNAGPVSINPARQLGTCMFAMDCTRMNGQHLGTCIDRFYFGSCCAPSDAVPFHSTTTTEAFNGANDIGFSTSSPLAPASPLTTLLMSVTSQHPNVLNELTSTTSTAAIPTLAVTETSSAPLTIASTSGPSLADILASTPLSTLLANLSVPTTEAALTTLPASSSQQPIEPEVEPEVELAVEPVVAETDIPSSTEELIELTTVGLEEEAVTDVVPDVTDQIPEDIVTLSSVTVVPDLPVTTTTTAAPPMTELVTNPGTPSAAPTSASSSSVPETTVVSMTTASPAVEPETIGTSTTVASQTAETMTSSVVSTSASPVTFAPSSTNVAEEQSTAVPETSAASTESPVVEITAEPVSKEPATTTATVSTTLAELNDTVEGPTVQFQNYREVLVVVDYKMMLWGALDSIVALFYACVFFSVHRCGTVCGRPKYQYPSARIVGGTTTQYGQWPWQVSLRQWRTATFLHKCGAALLNENWAITAAHCVDNVQPDDLLLRMGEYDLATDEEEYPYIERKVQIVASHPQFDSRTFEYDLALLRFYDPVRFQPNIVPICLPPPSEVDFVGRTAYVTGWGRLYEDGPLPSKMQQVSVPVINNTDCESMYRRAGYVEHIPNIFICAGYADGKRDSCEGDSGGPMVIQEEQSWVLAGVISWGIGCAEANQPGVYTRISEFRDWIDKIIVF</sequence>
<keyword evidence="2 5" id="KW-0378">Hydrolase</keyword>
<evidence type="ECO:0000313" key="10">
    <source>
        <dbReference type="Proteomes" id="UP000076858"/>
    </source>
</evidence>
<keyword evidence="7" id="KW-0732">Signal</keyword>
<evidence type="ECO:0000256" key="5">
    <source>
        <dbReference type="RuleBase" id="RU363034"/>
    </source>
</evidence>
<dbReference type="SMART" id="SM00020">
    <property type="entry name" value="Tryp_SPc"/>
    <property type="match status" value="1"/>
</dbReference>
<gene>
    <name evidence="9" type="ORF">APZ42_011761</name>
</gene>
<dbReference type="PROSITE" id="PS00135">
    <property type="entry name" value="TRYPSIN_SER"/>
    <property type="match status" value="1"/>
</dbReference>
<dbReference type="InterPro" id="IPR009003">
    <property type="entry name" value="Peptidase_S1_PA"/>
</dbReference>
<dbReference type="PRINTS" id="PR00722">
    <property type="entry name" value="CHYMOTRYPSIN"/>
</dbReference>
<feature type="chain" id="PRO_5007839622" evidence="7">
    <location>
        <begin position="26"/>
        <end position="700"/>
    </location>
</feature>
<keyword evidence="4" id="KW-1015">Disulfide bond</keyword>
<dbReference type="OrthoDB" id="93664at2759"/>
<dbReference type="SUPFAM" id="SSF50494">
    <property type="entry name" value="Trypsin-like serine proteases"/>
    <property type="match status" value="1"/>
</dbReference>
<evidence type="ECO:0000256" key="7">
    <source>
        <dbReference type="SAM" id="SignalP"/>
    </source>
</evidence>
<evidence type="ECO:0000313" key="9">
    <source>
        <dbReference type="EMBL" id="KZS21782.1"/>
    </source>
</evidence>
<protein>
    <submittedName>
        <fullName evidence="9">Putative Transmembrane protease serine 11E</fullName>
    </submittedName>
</protein>
<dbReference type="EMBL" id="LRGB01000024">
    <property type="protein sequence ID" value="KZS21782.1"/>
    <property type="molecule type" value="Genomic_DNA"/>
</dbReference>
<feature type="compositionally biased region" description="Low complexity" evidence="6">
    <location>
        <begin position="279"/>
        <end position="302"/>
    </location>
</feature>
<keyword evidence="3 5" id="KW-0720">Serine protease</keyword>
<dbReference type="FunFam" id="2.40.10.10:FF:000006">
    <property type="entry name" value="Serine proteinase stubble"/>
    <property type="match status" value="1"/>
</dbReference>
<dbReference type="InterPro" id="IPR001314">
    <property type="entry name" value="Peptidase_S1A"/>
</dbReference>
<feature type="signal peptide" evidence="7">
    <location>
        <begin position="1"/>
        <end position="25"/>
    </location>
</feature>
<dbReference type="InterPro" id="IPR043504">
    <property type="entry name" value="Peptidase_S1_PA_chymotrypsin"/>
</dbReference>
<dbReference type="AlphaFoldDB" id="A0A162T093"/>
<dbReference type="CDD" id="cd00190">
    <property type="entry name" value="Tryp_SPc"/>
    <property type="match status" value="1"/>
</dbReference>
<feature type="compositionally biased region" description="Polar residues" evidence="6">
    <location>
        <begin position="312"/>
        <end position="321"/>
    </location>
</feature>
<evidence type="ECO:0000256" key="1">
    <source>
        <dbReference type="ARBA" id="ARBA00022670"/>
    </source>
</evidence>